<keyword evidence="2" id="KW-0547">Nucleotide-binding</keyword>
<feature type="domain" description="ABC transporter" evidence="5">
    <location>
        <begin position="26"/>
        <end position="254"/>
    </location>
</feature>
<dbReference type="InterPro" id="IPR017911">
    <property type="entry name" value="MacB-like_ATP-bd"/>
</dbReference>
<keyword evidence="3 6" id="KW-0067">ATP-binding</keyword>
<dbReference type="InterPro" id="IPR003593">
    <property type="entry name" value="AAA+_ATPase"/>
</dbReference>
<organism evidence="6 7">
    <name type="scientific">Salinadaptatus halalkaliphilus</name>
    <dbReference type="NCBI Taxonomy" id="2419781"/>
    <lineage>
        <taxon>Archaea</taxon>
        <taxon>Methanobacteriati</taxon>
        <taxon>Methanobacteriota</taxon>
        <taxon>Stenosarchaea group</taxon>
        <taxon>Halobacteria</taxon>
        <taxon>Halobacteriales</taxon>
        <taxon>Natrialbaceae</taxon>
        <taxon>Salinadaptatus</taxon>
    </lineage>
</organism>
<dbReference type="Proteomes" id="UP000318864">
    <property type="component" value="Unassembled WGS sequence"/>
</dbReference>
<dbReference type="PROSITE" id="PS50893">
    <property type="entry name" value="ABC_TRANSPORTER_2"/>
    <property type="match status" value="1"/>
</dbReference>
<dbReference type="Pfam" id="PF00005">
    <property type="entry name" value="ABC_tran"/>
    <property type="match status" value="1"/>
</dbReference>
<evidence type="ECO:0000259" key="5">
    <source>
        <dbReference type="PROSITE" id="PS50893"/>
    </source>
</evidence>
<name>A0A4S3TLG6_9EURY</name>
<dbReference type="Gene3D" id="3.40.50.300">
    <property type="entry name" value="P-loop containing nucleotide triphosphate hydrolases"/>
    <property type="match status" value="1"/>
</dbReference>
<dbReference type="InterPro" id="IPR027417">
    <property type="entry name" value="P-loop_NTPase"/>
</dbReference>
<dbReference type="SUPFAM" id="SSF52540">
    <property type="entry name" value="P-loop containing nucleoside triphosphate hydrolases"/>
    <property type="match status" value="1"/>
</dbReference>
<evidence type="ECO:0000313" key="6">
    <source>
        <dbReference type="EMBL" id="THE65011.1"/>
    </source>
</evidence>
<accession>A0A4S3TLG6</accession>
<dbReference type="OrthoDB" id="302885at2157"/>
<evidence type="ECO:0000256" key="3">
    <source>
        <dbReference type="ARBA" id="ARBA00022840"/>
    </source>
</evidence>
<dbReference type="GO" id="GO:0005886">
    <property type="term" value="C:plasma membrane"/>
    <property type="evidence" value="ECO:0007669"/>
    <property type="project" value="TreeGrafter"/>
</dbReference>
<dbReference type="PROSITE" id="PS00211">
    <property type="entry name" value="ABC_TRANSPORTER_1"/>
    <property type="match status" value="1"/>
</dbReference>
<dbReference type="InterPro" id="IPR015854">
    <property type="entry name" value="ABC_transpr_LolD-like"/>
</dbReference>
<comment type="caution">
    <text evidence="6">The sequence shown here is derived from an EMBL/GenBank/DDBJ whole genome shotgun (WGS) entry which is preliminary data.</text>
</comment>
<dbReference type="PANTHER" id="PTHR24220">
    <property type="entry name" value="IMPORT ATP-BINDING PROTEIN"/>
    <property type="match status" value="1"/>
</dbReference>
<gene>
    <name evidence="6" type="ORF">D8Y22_10420</name>
</gene>
<dbReference type="PANTHER" id="PTHR24220:SF685">
    <property type="entry name" value="ABC TRANSPORTER RELATED"/>
    <property type="match status" value="1"/>
</dbReference>
<protein>
    <submittedName>
        <fullName evidence="6">ABC transporter ATP-binding protein</fullName>
    </submittedName>
</protein>
<keyword evidence="1" id="KW-0813">Transport</keyword>
<sequence>MINRLLGLSGRSASRTSDEEGETPAVRLGSVTHEYGATGARFGSGRERTVTALDDVSLEVQSGETVGLQGPSGSGKSTVLHAVAGLLVPTDGSIELLESDLSALSARARTRVRRRHVGIVFQRFHLLPSLSARANVALPLVQEGVPTSTRRERATALLEEVGLGDRATHLPSELSGGERQRVALARALAGDPDVLVADEPTGELDTDTGANVLELLTSVGRDRAVLVASHDDDTLSVADRVVTLRDGRVIDDGR</sequence>
<dbReference type="GO" id="GO:0016887">
    <property type="term" value="F:ATP hydrolysis activity"/>
    <property type="evidence" value="ECO:0007669"/>
    <property type="project" value="InterPro"/>
</dbReference>
<dbReference type="SMART" id="SM00382">
    <property type="entry name" value="AAA"/>
    <property type="match status" value="1"/>
</dbReference>
<dbReference type="EMBL" id="RBZW01000022">
    <property type="protein sequence ID" value="THE65011.1"/>
    <property type="molecule type" value="Genomic_DNA"/>
</dbReference>
<proteinExistence type="predicted"/>
<dbReference type="RefSeq" id="WP_141464635.1">
    <property type="nucleotide sequence ID" value="NZ_RBZW01000022.1"/>
</dbReference>
<dbReference type="InterPro" id="IPR003439">
    <property type="entry name" value="ABC_transporter-like_ATP-bd"/>
</dbReference>
<evidence type="ECO:0000256" key="1">
    <source>
        <dbReference type="ARBA" id="ARBA00022448"/>
    </source>
</evidence>
<evidence type="ECO:0000256" key="4">
    <source>
        <dbReference type="SAM" id="MobiDB-lite"/>
    </source>
</evidence>
<evidence type="ECO:0000313" key="7">
    <source>
        <dbReference type="Proteomes" id="UP000318864"/>
    </source>
</evidence>
<evidence type="ECO:0000256" key="2">
    <source>
        <dbReference type="ARBA" id="ARBA00022741"/>
    </source>
</evidence>
<dbReference type="GO" id="GO:0022857">
    <property type="term" value="F:transmembrane transporter activity"/>
    <property type="evidence" value="ECO:0007669"/>
    <property type="project" value="TreeGrafter"/>
</dbReference>
<dbReference type="InterPro" id="IPR017871">
    <property type="entry name" value="ABC_transporter-like_CS"/>
</dbReference>
<keyword evidence="7" id="KW-1185">Reference proteome</keyword>
<dbReference type="CDD" id="cd03255">
    <property type="entry name" value="ABC_MJ0796_LolCDE_FtsE"/>
    <property type="match status" value="1"/>
</dbReference>
<reference evidence="6 7" key="1">
    <citation type="submission" date="2018-10" db="EMBL/GenBank/DDBJ databases">
        <title>Natronolimnobius sp. XQ-INN 246 isolated from Inner Mongolia Autonomous Region of China.</title>
        <authorList>
            <person name="Xue Q."/>
        </authorList>
    </citation>
    <scope>NUCLEOTIDE SEQUENCE [LARGE SCALE GENOMIC DNA]</scope>
    <source>
        <strain evidence="6 7">XQ-INN 246</strain>
    </source>
</reference>
<dbReference type="GO" id="GO:0005524">
    <property type="term" value="F:ATP binding"/>
    <property type="evidence" value="ECO:0007669"/>
    <property type="project" value="UniProtKB-KW"/>
</dbReference>
<dbReference type="AlphaFoldDB" id="A0A4S3TLG6"/>
<feature type="region of interest" description="Disordered" evidence="4">
    <location>
        <begin position="1"/>
        <end position="25"/>
    </location>
</feature>